<dbReference type="GO" id="GO:0016887">
    <property type="term" value="F:ATP hydrolysis activity"/>
    <property type="evidence" value="ECO:0007669"/>
    <property type="project" value="InterPro"/>
</dbReference>
<evidence type="ECO:0000256" key="1">
    <source>
        <dbReference type="ARBA" id="ARBA00022448"/>
    </source>
</evidence>
<dbReference type="PANTHER" id="PTHR19229">
    <property type="entry name" value="ATP-BINDING CASSETTE TRANSPORTER SUBFAMILY A ABCA"/>
    <property type="match status" value="1"/>
</dbReference>
<dbReference type="GO" id="GO:0140359">
    <property type="term" value="F:ABC-type transporter activity"/>
    <property type="evidence" value="ECO:0007669"/>
    <property type="project" value="InterPro"/>
</dbReference>
<dbReference type="AlphaFoldDB" id="A0A6P6YJI0"/>
<dbReference type="KEGG" id="dpte:113799029"/>
<dbReference type="InParanoid" id="A0A6P6YJI0"/>
<reference evidence="6" key="1">
    <citation type="submission" date="2025-08" db="UniProtKB">
        <authorList>
            <consortium name="RefSeq"/>
        </authorList>
    </citation>
    <scope>IDENTIFICATION</scope>
    <source>
        <strain evidence="6">Airmid</strain>
    </source>
</reference>
<evidence type="ECO:0000259" key="3">
    <source>
        <dbReference type="Pfam" id="PF13304"/>
    </source>
</evidence>
<keyword evidence="5" id="KW-1185">Reference proteome</keyword>
<dbReference type="InterPro" id="IPR026082">
    <property type="entry name" value="ABCA"/>
</dbReference>
<keyword evidence="2" id="KW-0677">Repeat</keyword>
<evidence type="ECO:0000256" key="2">
    <source>
        <dbReference type="ARBA" id="ARBA00022737"/>
    </source>
</evidence>
<accession>A0A6P6YJI0</accession>
<dbReference type="RefSeq" id="XP_027205420.1">
    <property type="nucleotide sequence ID" value="XM_027349619.1"/>
</dbReference>
<dbReference type="GO" id="GO:0016020">
    <property type="term" value="C:membrane"/>
    <property type="evidence" value="ECO:0007669"/>
    <property type="project" value="InterPro"/>
</dbReference>
<dbReference type="Pfam" id="PF13304">
    <property type="entry name" value="AAA_21"/>
    <property type="match status" value="1"/>
</dbReference>
<dbReference type="OrthoDB" id="6435757at2759"/>
<evidence type="ECO:0000259" key="4">
    <source>
        <dbReference type="Pfam" id="PF23321"/>
    </source>
</evidence>
<dbReference type="OMA" id="AHENEPH"/>
<dbReference type="PANTHER" id="PTHR19229:SF36">
    <property type="entry name" value="ATP-BINDING CASSETTE SUB-FAMILY A MEMBER 2"/>
    <property type="match status" value="1"/>
</dbReference>
<evidence type="ECO:0000313" key="6">
    <source>
        <dbReference type="RefSeq" id="XP_027205420.1"/>
    </source>
</evidence>
<dbReference type="Pfam" id="PF23321">
    <property type="entry name" value="R1_ABCA1"/>
    <property type="match status" value="1"/>
</dbReference>
<evidence type="ECO:0000313" key="5">
    <source>
        <dbReference type="Proteomes" id="UP000515146"/>
    </source>
</evidence>
<organism evidence="5 6">
    <name type="scientific">Dermatophagoides pteronyssinus</name>
    <name type="common">European house dust mite</name>
    <dbReference type="NCBI Taxonomy" id="6956"/>
    <lineage>
        <taxon>Eukaryota</taxon>
        <taxon>Metazoa</taxon>
        <taxon>Ecdysozoa</taxon>
        <taxon>Arthropoda</taxon>
        <taxon>Chelicerata</taxon>
        <taxon>Arachnida</taxon>
        <taxon>Acari</taxon>
        <taxon>Acariformes</taxon>
        <taxon>Sarcoptiformes</taxon>
        <taxon>Astigmata</taxon>
        <taxon>Psoroptidia</taxon>
        <taxon>Analgoidea</taxon>
        <taxon>Pyroglyphidae</taxon>
        <taxon>Dermatophagoidinae</taxon>
        <taxon>Dermatophagoides</taxon>
    </lineage>
</organism>
<dbReference type="GO" id="GO:0005319">
    <property type="term" value="F:lipid transporter activity"/>
    <property type="evidence" value="ECO:0007669"/>
    <property type="project" value="TreeGrafter"/>
</dbReference>
<feature type="domain" description="ATPase AAA-type core" evidence="3">
    <location>
        <begin position="14"/>
        <end position="76"/>
    </location>
</feature>
<dbReference type="InterPro" id="IPR056264">
    <property type="entry name" value="R2_ABCA1-4-like"/>
</dbReference>
<dbReference type="GO" id="GO:0005524">
    <property type="term" value="F:ATP binding"/>
    <property type="evidence" value="ECO:0007669"/>
    <property type="project" value="InterPro"/>
</dbReference>
<name>A0A6P6YJI0_DERPT</name>
<feature type="domain" description="ABCA1-4-like C-terminal R2 regulatory" evidence="4">
    <location>
        <begin position="144"/>
        <end position="190"/>
    </location>
</feature>
<dbReference type="Gene3D" id="3.40.50.300">
    <property type="entry name" value="P-loop containing nucleotide triphosphate hydrolases"/>
    <property type="match status" value="1"/>
</dbReference>
<keyword evidence="1" id="KW-0813">Transport</keyword>
<protein>
    <submittedName>
        <fullName evidence="6">ABC transporter A family member 11-like</fullName>
    </submittedName>
</protein>
<gene>
    <name evidence="6" type="primary">LOC113799029</name>
</gene>
<sequence length="210" mass="23629">MNDLELQTHAHKRIQQLSGGNKRRASICAAFLSDPDVVLLDEPSSGIDPAGRRKLSQLIQKERKNRAFVLTTHNMEEAETLCTRVGILINGELRCLNTCLAIKNKYGQGVILEIELLSSLLFQGKIRGAKRAALLSWLHANITPNIEQTEEVSYRLTYQVSLDGITLGKIFTQIEQHKEQLDIADYSVTQATLDQVFSHFAKKQVSRENE</sequence>
<dbReference type="Proteomes" id="UP000515146">
    <property type="component" value="Unplaced"/>
</dbReference>
<dbReference type="SUPFAM" id="SSF52540">
    <property type="entry name" value="P-loop containing nucleoside triphosphate hydrolases"/>
    <property type="match status" value="1"/>
</dbReference>
<proteinExistence type="predicted"/>
<dbReference type="InterPro" id="IPR027417">
    <property type="entry name" value="P-loop_NTPase"/>
</dbReference>
<dbReference type="InterPro" id="IPR003959">
    <property type="entry name" value="ATPase_AAA_core"/>
</dbReference>